<dbReference type="AlphaFoldDB" id="A0A1J1ITP3"/>
<evidence type="ECO:0000256" key="1">
    <source>
        <dbReference type="SAM" id="SignalP"/>
    </source>
</evidence>
<protein>
    <submittedName>
        <fullName evidence="2">CLUMA_CG016947, isoform A</fullName>
    </submittedName>
</protein>
<feature type="signal peptide" evidence="1">
    <location>
        <begin position="1"/>
        <end position="21"/>
    </location>
</feature>
<keyword evidence="3" id="KW-1185">Reference proteome</keyword>
<accession>A0A1J1ITP3</accession>
<dbReference type="PANTHER" id="PTHR39951">
    <property type="entry name" value="FI22632P1"/>
    <property type="match status" value="1"/>
</dbReference>
<dbReference type="EMBL" id="CVRI01000059">
    <property type="protein sequence ID" value="CRL03480.1"/>
    <property type="molecule type" value="Genomic_DNA"/>
</dbReference>
<dbReference type="PANTHER" id="PTHR39951:SF1">
    <property type="entry name" value="FI22632P1"/>
    <property type="match status" value="1"/>
</dbReference>
<evidence type="ECO:0000313" key="2">
    <source>
        <dbReference type="EMBL" id="CRL03480.1"/>
    </source>
</evidence>
<dbReference type="Proteomes" id="UP000183832">
    <property type="component" value="Unassembled WGS sequence"/>
</dbReference>
<reference evidence="2 3" key="1">
    <citation type="submission" date="2015-04" db="EMBL/GenBank/DDBJ databases">
        <authorList>
            <person name="Syromyatnikov M.Y."/>
            <person name="Popov V.N."/>
        </authorList>
    </citation>
    <scope>NUCLEOTIDE SEQUENCE [LARGE SCALE GENOMIC DNA]</scope>
</reference>
<proteinExistence type="predicted"/>
<dbReference type="OrthoDB" id="6617171at2759"/>
<name>A0A1J1ITP3_9DIPT</name>
<evidence type="ECO:0000313" key="3">
    <source>
        <dbReference type="Proteomes" id="UP000183832"/>
    </source>
</evidence>
<organism evidence="2 3">
    <name type="scientific">Clunio marinus</name>
    <dbReference type="NCBI Taxonomy" id="568069"/>
    <lineage>
        <taxon>Eukaryota</taxon>
        <taxon>Metazoa</taxon>
        <taxon>Ecdysozoa</taxon>
        <taxon>Arthropoda</taxon>
        <taxon>Hexapoda</taxon>
        <taxon>Insecta</taxon>
        <taxon>Pterygota</taxon>
        <taxon>Neoptera</taxon>
        <taxon>Endopterygota</taxon>
        <taxon>Diptera</taxon>
        <taxon>Nematocera</taxon>
        <taxon>Chironomoidea</taxon>
        <taxon>Chironomidae</taxon>
        <taxon>Clunio</taxon>
    </lineage>
</organism>
<keyword evidence="1" id="KW-0732">Signal</keyword>
<sequence length="146" mass="16619">MNINYLIIFVVMIINTHTSQATFDFSNVDLVNFQYFKYPKTSTTNKPFFLIERNGRIYGIRRIPDPPNKIQKTIDHAKAVFSYLKGVAIGTSKEKIKSKHVFDPEFGDKKSFAFQAKHGKFGEKLVDLLGSGPSYERLVQSGAIDH</sequence>
<gene>
    <name evidence="2" type="primary">putative GE13760</name>
    <name evidence="2" type="ORF">CLUMA_CG016947</name>
</gene>
<feature type="chain" id="PRO_5012678609" evidence="1">
    <location>
        <begin position="22"/>
        <end position="146"/>
    </location>
</feature>